<feature type="compositionally biased region" description="Low complexity" evidence="2">
    <location>
        <begin position="319"/>
        <end position="343"/>
    </location>
</feature>
<accession>A0AAV1IDM7</accession>
<feature type="compositionally biased region" description="Low complexity" evidence="2">
    <location>
        <begin position="355"/>
        <end position="381"/>
    </location>
</feature>
<dbReference type="PANTHER" id="PTHR22603">
    <property type="entry name" value="CHOLINE/ETHANOALAMINE KINASE"/>
    <property type="match status" value="1"/>
</dbReference>
<organism evidence="3 4">
    <name type="scientific">Coccomyxa viridis</name>
    <dbReference type="NCBI Taxonomy" id="1274662"/>
    <lineage>
        <taxon>Eukaryota</taxon>
        <taxon>Viridiplantae</taxon>
        <taxon>Chlorophyta</taxon>
        <taxon>core chlorophytes</taxon>
        <taxon>Trebouxiophyceae</taxon>
        <taxon>Trebouxiophyceae incertae sedis</taxon>
        <taxon>Coccomyxaceae</taxon>
        <taxon>Coccomyxa</taxon>
    </lineage>
</organism>
<sequence>MTIRIDESVDVSVLLEYPAEALHPLLKHLKGWQEVAEEDIEAWQISGAMTNIIFRCQNLSTCQYVLVRIFGTNDALFSRADEQRIFSQVAEVGLGPKLLANFCNGRIEEFLQDQAISAADMQSGPIAFCVASAMAHFHFSPLILSRNGVGPRPILWPRVRAWARSVQQHYTSSELEALQLHNVIQEIDELERSLTANHISLLGFCHNDLQYGNMLLHTTAHRSLSFNSLRSHSIERAVRGGSPPPRAGSLRGFSPPPRGGSPVFARSASPFNVEGMSPRSREHMRVGLKGFAPNELEPRTSEGELVADLLATAGAQFESGSCRSHGSSSGRSARKGGSAALDGAGTGTGAGAGVGCSPPAATAPAGPRPGSSSGDSASSAPHEQQARSNANASEAKTSRELLEHAGRSSKALGAPRLSVRLIDYEYAGPNPVAFDIANHWCEYGADYHTDAPHLLDYSRMPQEHQQERFIRAYLDSALALQHCTGFVASDRTEAALEEAAAQLLQAANAYIPMSHLIWGLWGLLQARTSNVPDFDFTIYAEQRLEQYHRLKRL</sequence>
<name>A0AAV1IDM7_9CHLO</name>
<comment type="caution">
    <text evidence="3">The sequence shown here is derived from an EMBL/GenBank/DDBJ whole genome shotgun (WGS) entry which is preliminary data.</text>
</comment>
<dbReference type="Gene3D" id="3.90.1200.10">
    <property type="match status" value="2"/>
</dbReference>
<evidence type="ECO:0000313" key="4">
    <source>
        <dbReference type="Proteomes" id="UP001314263"/>
    </source>
</evidence>
<dbReference type="AlphaFoldDB" id="A0AAV1IDM7"/>
<dbReference type="SUPFAM" id="SSF56112">
    <property type="entry name" value="Protein kinase-like (PK-like)"/>
    <property type="match status" value="2"/>
</dbReference>
<dbReference type="GO" id="GO:0006646">
    <property type="term" value="P:phosphatidylethanolamine biosynthetic process"/>
    <property type="evidence" value="ECO:0007669"/>
    <property type="project" value="TreeGrafter"/>
</dbReference>
<dbReference type="GO" id="GO:0004103">
    <property type="term" value="F:choline kinase activity"/>
    <property type="evidence" value="ECO:0007669"/>
    <property type="project" value="TreeGrafter"/>
</dbReference>
<dbReference type="InterPro" id="IPR011009">
    <property type="entry name" value="Kinase-like_dom_sf"/>
</dbReference>
<dbReference type="Pfam" id="PF01633">
    <property type="entry name" value="Choline_kinase"/>
    <property type="match status" value="2"/>
</dbReference>
<feature type="compositionally biased region" description="Gly residues" evidence="2">
    <location>
        <begin position="344"/>
        <end position="354"/>
    </location>
</feature>
<reference evidence="3 4" key="1">
    <citation type="submission" date="2023-10" db="EMBL/GenBank/DDBJ databases">
        <authorList>
            <person name="Maclean D."/>
            <person name="Macfadyen A."/>
        </authorList>
    </citation>
    <scope>NUCLEOTIDE SEQUENCE [LARGE SCALE GENOMIC DNA]</scope>
</reference>
<evidence type="ECO:0000256" key="2">
    <source>
        <dbReference type="SAM" id="MobiDB-lite"/>
    </source>
</evidence>
<feature type="region of interest" description="Disordered" evidence="2">
    <location>
        <begin position="319"/>
        <end position="399"/>
    </location>
</feature>
<dbReference type="GO" id="GO:0004305">
    <property type="term" value="F:ethanolamine kinase activity"/>
    <property type="evidence" value="ECO:0007669"/>
    <property type="project" value="TreeGrafter"/>
</dbReference>
<protein>
    <recommendedName>
        <fullName evidence="5">Choline kinase</fullName>
    </recommendedName>
</protein>
<gene>
    <name evidence="3" type="ORF">CVIRNUC_007303</name>
</gene>
<evidence type="ECO:0008006" key="5">
    <source>
        <dbReference type="Google" id="ProtNLM"/>
    </source>
</evidence>
<evidence type="ECO:0000313" key="3">
    <source>
        <dbReference type="EMBL" id="CAK0784100.1"/>
    </source>
</evidence>
<proteinExistence type="inferred from homology"/>
<feature type="region of interest" description="Disordered" evidence="2">
    <location>
        <begin position="236"/>
        <end position="280"/>
    </location>
</feature>
<dbReference type="Proteomes" id="UP001314263">
    <property type="component" value="Unassembled WGS sequence"/>
</dbReference>
<dbReference type="Gene3D" id="3.30.200.20">
    <property type="entry name" value="Phosphorylase Kinase, domain 1"/>
    <property type="match status" value="1"/>
</dbReference>
<dbReference type="EMBL" id="CAUYUE010000010">
    <property type="protein sequence ID" value="CAK0784100.1"/>
    <property type="molecule type" value="Genomic_DNA"/>
</dbReference>
<evidence type="ECO:0000256" key="1">
    <source>
        <dbReference type="ARBA" id="ARBA00038211"/>
    </source>
</evidence>
<keyword evidence="4" id="KW-1185">Reference proteome</keyword>
<dbReference type="PANTHER" id="PTHR22603:SF93">
    <property type="entry name" value="RE24176P"/>
    <property type="match status" value="1"/>
</dbReference>
<dbReference type="GO" id="GO:0005737">
    <property type="term" value="C:cytoplasm"/>
    <property type="evidence" value="ECO:0007669"/>
    <property type="project" value="TreeGrafter"/>
</dbReference>
<feature type="compositionally biased region" description="Polar residues" evidence="2">
    <location>
        <begin position="386"/>
        <end position="395"/>
    </location>
</feature>
<comment type="similarity">
    <text evidence="1">Belongs to the choline/ethanolamine kinase family.</text>
</comment>